<dbReference type="PANTHER" id="PTHR11588">
    <property type="entry name" value="TUBULIN"/>
    <property type="match status" value="1"/>
</dbReference>
<keyword evidence="4" id="KW-0378">Hydrolase</keyword>
<dbReference type="Gene3D" id="3.30.1330.20">
    <property type="entry name" value="Tubulin/FtsZ, C-terminal domain"/>
    <property type="match status" value="1"/>
</dbReference>
<evidence type="ECO:0000256" key="1">
    <source>
        <dbReference type="ARBA" id="ARBA00009636"/>
    </source>
</evidence>
<dbReference type="PRINTS" id="PR01162">
    <property type="entry name" value="ALPHATUBULIN"/>
</dbReference>
<dbReference type="GO" id="GO:0005200">
    <property type="term" value="F:structural constituent of cytoskeleton"/>
    <property type="evidence" value="ECO:0007669"/>
    <property type="project" value="InterPro"/>
</dbReference>
<evidence type="ECO:0000256" key="3">
    <source>
        <dbReference type="ARBA" id="ARBA00022741"/>
    </source>
</evidence>
<organism evidence="9 10">
    <name type="scientific">Cervus elaphus hippelaphus</name>
    <name type="common">European red deer</name>
    <dbReference type="NCBI Taxonomy" id="46360"/>
    <lineage>
        <taxon>Eukaryota</taxon>
        <taxon>Metazoa</taxon>
        <taxon>Chordata</taxon>
        <taxon>Craniata</taxon>
        <taxon>Vertebrata</taxon>
        <taxon>Euteleostomi</taxon>
        <taxon>Mammalia</taxon>
        <taxon>Eutheria</taxon>
        <taxon>Laurasiatheria</taxon>
        <taxon>Artiodactyla</taxon>
        <taxon>Ruminantia</taxon>
        <taxon>Pecora</taxon>
        <taxon>Cervidae</taxon>
        <taxon>Cervinae</taxon>
        <taxon>Cervus</taxon>
    </lineage>
</organism>
<dbReference type="OrthoDB" id="6073114at2759"/>
<dbReference type="InterPro" id="IPR008280">
    <property type="entry name" value="Tub_FtsZ_C"/>
</dbReference>
<keyword evidence="3" id="KW-0547">Nucleotide-binding</keyword>
<evidence type="ECO:0000256" key="4">
    <source>
        <dbReference type="ARBA" id="ARBA00022801"/>
    </source>
</evidence>
<comment type="caution">
    <text evidence="9">The sequence shown here is derived from an EMBL/GenBank/DDBJ whole genome shotgun (WGS) entry which is preliminary data.</text>
</comment>
<dbReference type="FunFam" id="1.10.287.600:FF:000005">
    <property type="entry name" value="Tubulin alpha chain"/>
    <property type="match status" value="1"/>
</dbReference>
<evidence type="ECO:0000256" key="6">
    <source>
        <dbReference type="ARBA" id="ARBA00049117"/>
    </source>
</evidence>
<dbReference type="GO" id="GO:0007017">
    <property type="term" value="P:microtubule-based process"/>
    <property type="evidence" value="ECO:0007669"/>
    <property type="project" value="InterPro"/>
</dbReference>
<dbReference type="GO" id="GO:0005525">
    <property type="term" value="F:GTP binding"/>
    <property type="evidence" value="ECO:0007669"/>
    <property type="project" value="UniProtKB-KW"/>
</dbReference>
<proteinExistence type="inferred from homology"/>
<comment type="similarity">
    <text evidence="1">Belongs to the tubulin family.</text>
</comment>
<dbReference type="InterPro" id="IPR018316">
    <property type="entry name" value="Tubulin/FtsZ_2-layer-sand-dom"/>
</dbReference>
<feature type="domain" description="Tubulin/FtsZ 2-layer sandwich" evidence="8">
    <location>
        <begin position="2"/>
        <end position="79"/>
    </location>
</feature>
<comment type="catalytic activity">
    <reaction evidence="6">
        <text>GTP + H2O = GDP + phosphate + H(+)</text>
        <dbReference type="Rhea" id="RHEA:19669"/>
        <dbReference type="ChEBI" id="CHEBI:15377"/>
        <dbReference type="ChEBI" id="CHEBI:15378"/>
        <dbReference type="ChEBI" id="CHEBI:37565"/>
        <dbReference type="ChEBI" id="CHEBI:43474"/>
        <dbReference type="ChEBI" id="CHEBI:58189"/>
    </reaction>
    <physiologicalReaction direction="left-to-right" evidence="6">
        <dbReference type="Rhea" id="RHEA:19670"/>
    </physiologicalReaction>
</comment>
<reference evidence="9 10" key="1">
    <citation type="journal article" date="2018" name="Mol. Genet. Genomics">
        <title>The red deer Cervus elaphus genome CerEla1.0: sequencing, annotating, genes, and chromosomes.</title>
        <authorList>
            <person name="Bana N.A."/>
            <person name="Nyiri A."/>
            <person name="Nagy J."/>
            <person name="Frank K."/>
            <person name="Nagy T."/>
            <person name="Steger V."/>
            <person name="Schiller M."/>
            <person name="Lakatos P."/>
            <person name="Sugar L."/>
            <person name="Horn P."/>
            <person name="Barta E."/>
            <person name="Orosz L."/>
        </authorList>
    </citation>
    <scope>NUCLEOTIDE SEQUENCE [LARGE SCALE GENOMIC DNA]</scope>
    <source>
        <strain evidence="9">Hungarian</strain>
    </source>
</reference>
<dbReference type="Gene3D" id="1.10.287.600">
    <property type="entry name" value="Helix hairpin bin"/>
    <property type="match status" value="1"/>
</dbReference>
<keyword evidence="5" id="KW-0342">GTP-binding</keyword>
<protein>
    <recommendedName>
        <fullName evidence="8">Tubulin/FtsZ 2-layer sandwich domain-containing protein</fullName>
    </recommendedName>
</protein>
<feature type="region of interest" description="Disordered" evidence="7">
    <location>
        <begin position="140"/>
        <end position="235"/>
    </location>
</feature>
<sequence>MACYLYSGNVVPIDVNAAIATIKTKCGIQFVDWCPAGFKVGINYQPPTVVPCGDLAKVQRTACMPSNTTAIAEAWAHLDHKFDLMYAKRAFVHWYVGEGMEEGEFSEAREDMAALEEDYEEVAFCLNLGYSYIQPIGRSIPDTQNHNEQISNKPKQTEEVTTSKSFHSQDGKPESVASAKSSYHRTGVPQVSADPMPRGRPLHHRADKNQNKQEKRNARAETKGPKEKGNTNLLGGRLGMAFRGAPRAHAAQAWSRNIFRFIQRDAVSGPLVAGDVGLGLPVVVAVTVLKEA</sequence>
<dbReference type="GO" id="GO:0005874">
    <property type="term" value="C:microtubule"/>
    <property type="evidence" value="ECO:0007669"/>
    <property type="project" value="UniProtKB-KW"/>
</dbReference>
<dbReference type="InterPro" id="IPR000217">
    <property type="entry name" value="Tubulin"/>
</dbReference>
<feature type="compositionally biased region" description="Polar residues" evidence="7">
    <location>
        <begin position="141"/>
        <end position="166"/>
    </location>
</feature>
<name>A0A212CSI7_CEREH</name>
<dbReference type="SUPFAM" id="SSF55307">
    <property type="entry name" value="Tubulin C-terminal domain-like"/>
    <property type="match status" value="1"/>
</dbReference>
<dbReference type="GO" id="GO:0016787">
    <property type="term" value="F:hydrolase activity"/>
    <property type="evidence" value="ECO:0007669"/>
    <property type="project" value="UniProtKB-KW"/>
</dbReference>
<dbReference type="InterPro" id="IPR023123">
    <property type="entry name" value="Tubulin_C"/>
</dbReference>
<evidence type="ECO:0000259" key="8">
    <source>
        <dbReference type="Pfam" id="PF03953"/>
    </source>
</evidence>
<dbReference type="InterPro" id="IPR037103">
    <property type="entry name" value="Tubulin/FtsZ-like_C"/>
</dbReference>
<keyword evidence="2" id="KW-0493">Microtubule</keyword>
<evidence type="ECO:0000256" key="7">
    <source>
        <dbReference type="SAM" id="MobiDB-lite"/>
    </source>
</evidence>
<dbReference type="EMBL" id="MKHE01000013">
    <property type="protein sequence ID" value="OWK08970.1"/>
    <property type="molecule type" value="Genomic_DNA"/>
</dbReference>
<evidence type="ECO:0000256" key="2">
    <source>
        <dbReference type="ARBA" id="ARBA00022701"/>
    </source>
</evidence>
<gene>
    <name evidence="9" type="ORF">Celaphus_00015390</name>
</gene>
<feature type="compositionally biased region" description="Basic and acidic residues" evidence="7">
    <location>
        <begin position="207"/>
        <end position="229"/>
    </location>
</feature>
<dbReference type="AlphaFoldDB" id="A0A212CSI7"/>
<accession>A0A212CSI7</accession>
<evidence type="ECO:0000256" key="5">
    <source>
        <dbReference type="ARBA" id="ARBA00023134"/>
    </source>
</evidence>
<dbReference type="Proteomes" id="UP000242450">
    <property type="component" value="Chromosome 13"/>
</dbReference>
<evidence type="ECO:0000313" key="10">
    <source>
        <dbReference type="Proteomes" id="UP000242450"/>
    </source>
</evidence>
<dbReference type="Pfam" id="PF03953">
    <property type="entry name" value="Tubulin_C"/>
    <property type="match status" value="1"/>
</dbReference>
<keyword evidence="10" id="KW-1185">Reference proteome</keyword>
<dbReference type="InterPro" id="IPR002452">
    <property type="entry name" value="Alpha_tubulin"/>
</dbReference>
<evidence type="ECO:0000313" key="9">
    <source>
        <dbReference type="EMBL" id="OWK08970.1"/>
    </source>
</evidence>